<evidence type="ECO:0000313" key="2">
    <source>
        <dbReference type="EMBL" id="EQD31002.1"/>
    </source>
</evidence>
<evidence type="ECO:0000259" key="1">
    <source>
        <dbReference type="Pfam" id="PF04851"/>
    </source>
</evidence>
<feature type="non-terminal residue" evidence="2">
    <location>
        <position position="239"/>
    </location>
</feature>
<protein>
    <submittedName>
        <fullName evidence="2">Type III restriction protein res subunit</fullName>
    </submittedName>
</protein>
<dbReference type="GO" id="GO:0005524">
    <property type="term" value="F:ATP binding"/>
    <property type="evidence" value="ECO:0007669"/>
    <property type="project" value="InterPro"/>
</dbReference>
<dbReference type="EMBL" id="AUZX01014844">
    <property type="protein sequence ID" value="EQD31002.1"/>
    <property type="molecule type" value="Genomic_DNA"/>
</dbReference>
<dbReference type="SUPFAM" id="SSF52540">
    <property type="entry name" value="P-loop containing nucleoside triphosphate hydrolases"/>
    <property type="match status" value="1"/>
</dbReference>
<sequence>MPANQIGVIHGAKKQPAGIIDVALMQSLVRKGVVSDLVADYGHVIVDECHHISAVGFEAVARETRARNVLGLSATVTRKDGHHPIVFMQCGPIRYRVNAKIQAAKRPFDHKISFRRTDFRLDRNDPDEKPTIQRLYAALARDAKRNILIIEDIVSALKGGRSPLVITERKDHLESLASSLSGLAKNVIVLSGGMGARHLQSTTESLAAIPSNEERIILTTGRYLGEGFDDARLDTLFLT</sequence>
<dbReference type="InterPro" id="IPR006935">
    <property type="entry name" value="Helicase/UvrB_N"/>
</dbReference>
<organism evidence="2">
    <name type="scientific">mine drainage metagenome</name>
    <dbReference type="NCBI Taxonomy" id="410659"/>
    <lineage>
        <taxon>unclassified sequences</taxon>
        <taxon>metagenomes</taxon>
        <taxon>ecological metagenomes</taxon>
    </lineage>
</organism>
<proteinExistence type="predicted"/>
<dbReference type="InterPro" id="IPR027417">
    <property type="entry name" value="P-loop_NTPase"/>
</dbReference>
<accession>T0YGN5</accession>
<name>T0YGN5_9ZZZZ</name>
<reference evidence="2" key="2">
    <citation type="journal article" date="2014" name="ISME J.">
        <title>Microbial stratification in low pH oxic and suboxic macroscopic growths along an acid mine drainage.</title>
        <authorList>
            <person name="Mendez-Garcia C."/>
            <person name="Mesa V."/>
            <person name="Sprenger R.R."/>
            <person name="Richter M."/>
            <person name="Diez M.S."/>
            <person name="Solano J."/>
            <person name="Bargiela R."/>
            <person name="Golyshina O.V."/>
            <person name="Manteca A."/>
            <person name="Ramos J.L."/>
            <person name="Gallego J.R."/>
            <person name="Llorente I."/>
            <person name="Martins Dos Santos V.A."/>
            <person name="Jensen O.N."/>
            <person name="Pelaez A.I."/>
            <person name="Sanchez J."/>
            <person name="Ferrer M."/>
        </authorList>
    </citation>
    <scope>NUCLEOTIDE SEQUENCE</scope>
</reference>
<feature type="domain" description="Helicase/UvrB N-terminal" evidence="1">
    <location>
        <begin position="7"/>
        <end position="77"/>
    </location>
</feature>
<dbReference type="AlphaFoldDB" id="T0YGN5"/>
<gene>
    <name evidence="2" type="ORF">B1A_20125</name>
</gene>
<reference evidence="2" key="1">
    <citation type="submission" date="2013-08" db="EMBL/GenBank/DDBJ databases">
        <authorList>
            <person name="Mendez C."/>
            <person name="Richter M."/>
            <person name="Ferrer M."/>
            <person name="Sanchez J."/>
        </authorList>
    </citation>
    <scope>NUCLEOTIDE SEQUENCE</scope>
</reference>
<dbReference type="Gene3D" id="3.40.50.300">
    <property type="entry name" value="P-loop containing nucleotide triphosphate hydrolases"/>
    <property type="match status" value="2"/>
</dbReference>
<dbReference type="GO" id="GO:0016787">
    <property type="term" value="F:hydrolase activity"/>
    <property type="evidence" value="ECO:0007669"/>
    <property type="project" value="InterPro"/>
</dbReference>
<dbReference type="GO" id="GO:0003677">
    <property type="term" value="F:DNA binding"/>
    <property type="evidence" value="ECO:0007669"/>
    <property type="project" value="InterPro"/>
</dbReference>
<dbReference type="Pfam" id="PF04851">
    <property type="entry name" value="ResIII"/>
    <property type="match status" value="1"/>
</dbReference>
<comment type="caution">
    <text evidence="2">The sequence shown here is derived from an EMBL/GenBank/DDBJ whole genome shotgun (WGS) entry which is preliminary data.</text>
</comment>